<dbReference type="Proteomes" id="UP000799438">
    <property type="component" value="Unassembled WGS sequence"/>
</dbReference>
<dbReference type="OrthoDB" id="5399138at2759"/>
<dbReference type="AlphaFoldDB" id="A0A6A6BFN8"/>
<evidence type="ECO:0000256" key="1">
    <source>
        <dbReference type="PROSITE-ProRule" id="PRU00042"/>
    </source>
</evidence>
<dbReference type="PROSITE" id="PS50157">
    <property type="entry name" value="ZINC_FINGER_C2H2_2"/>
    <property type="match status" value="1"/>
</dbReference>
<keyword evidence="1" id="KW-0863">Zinc-finger</keyword>
<dbReference type="PROSITE" id="PS00028">
    <property type="entry name" value="ZINC_FINGER_C2H2_1"/>
    <property type="match status" value="1"/>
</dbReference>
<accession>A0A6A6BFN8</accession>
<keyword evidence="1" id="KW-0862">Zinc</keyword>
<evidence type="ECO:0000313" key="3">
    <source>
        <dbReference type="EMBL" id="KAF2141311.1"/>
    </source>
</evidence>
<keyword evidence="4" id="KW-1185">Reference proteome</keyword>
<feature type="domain" description="C2H2-type" evidence="2">
    <location>
        <begin position="234"/>
        <end position="258"/>
    </location>
</feature>
<keyword evidence="1" id="KW-0479">Metal-binding</keyword>
<evidence type="ECO:0000313" key="4">
    <source>
        <dbReference type="Proteomes" id="UP000799438"/>
    </source>
</evidence>
<organism evidence="3 4">
    <name type="scientific">Aplosporella prunicola CBS 121167</name>
    <dbReference type="NCBI Taxonomy" id="1176127"/>
    <lineage>
        <taxon>Eukaryota</taxon>
        <taxon>Fungi</taxon>
        <taxon>Dikarya</taxon>
        <taxon>Ascomycota</taxon>
        <taxon>Pezizomycotina</taxon>
        <taxon>Dothideomycetes</taxon>
        <taxon>Dothideomycetes incertae sedis</taxon>
        <taxon>Botryosphaeriales</taxon>
        <taxon>Aplosporellaceae</taxon>
        <taxon>Aplosporella</taxon>
    </lineage>
</organism>
<proteinExistence type="predicted"/>
<protein>
    <recommendedName>
        <fullName evidence="2">C2H2-type domain-containing protein</fullName>
    </recommendedName>
</protein>
<reference evidence="3" key="1">
    <citation type="journal article" date="2020" name="Stud. Mycol.">
        <title>101 Dothideomycetes genomes: a test case for predicting lifestyles and emergence of pathogens.</title>
        <authorList>
            <person name="Haridas S."/>
            <person name="Albert R."/>
            <person name="Binder M."/>
            <person name="Bloem J."/>
            <person name="Labutti K."/>
            <person name="Salamov A."/>
            <person name="Andreopoulos B."/>
            <person name="Baker S."/>
            <person name="Barry K."/>
            <person name="Bills G."/>
            <person name="Bluhm B."/>
            <person name="Cannon C."/>
            <person name="Castanera R."/>
            <person name="Culley D."/>
            <person name="Daum C."/>
            <person name="Ezra D."/>
            <person name="Gonzalez J."/>
            <person name="Henrissat B."/>
            <person name="Kuo A."/>
            <person name="Liang C."/>
            <person name="Lipzen A."/>
            <person name="Lutzoni F."/>
            <person name="Magnuson J."/>
            <person name="Mondo S."/>
            <person name="Nolan M."/>
            <person name="Ohm R."/>
            <person name="Pangilinan J."/>
            <person name="Park H.-J."/>
            <person name="Ramirez L."/>
            <person name="Alfaro M."/>
            <person name="Sun H."/>
            <person name="Tritt A."/>
            <person name="Yoshinaga Y."/>
            <person name="Zwiers L.-H."/>
            <person name="Turgeon B."/>
            <person name="Goodwin S."/>
            <person name="Spatafora J."/>
            <person name="Crous P."/>
            <person name="Grigoriev I."/>
        </authorList>
    </citation>
    <scope>NUCLEOTIDE SEQUENCE</scope>
    <source>
        <strain evidence="3">CBS 121167</strain>
    </source>
</reference>
<dbReference type="RefSeq" id="XP_033397024.1">
    <property type="nucleotide sequence ID" value="XM_033542141.1"/>
</dbReference>
<dbReference type="GO" id="GO:0008270">
    <property type="term" value="F:zinc ion binding"/>
    <property type="evidence" value="ECO:0007669"/>
    <property type="project" value="UniProtKB-KW"/>
</dbReference>
<sequence length="398" mass="45112">MRTEDADYIPNPACSHLLSDYLSAPQPSYELGSGDFGPVFDGLSNMSGPNSAMTHQSLLETPFQSLDAGSSVDMTLPYSDTASSMFSTLQTPDMDDFQETEHALNTVGTCHLDSNTEEFCQFWLKRFPGRWPEEPEFAAFQRLTGVSSGKIKSWFVQKLFQTHTATVADSGEPPSQTSEELSPNPITHIDFLSKLGNLSNNETGTGLSKFIPDVRHCVATRNRNLLVRDAGRPFQCTHKCGQKFPRKGEWVKHEQKNHPQRIWLCMIGAELTADGIRICSYCGMKNPTSSHLATQHWGDVASPSVADSGCRKQFTRKDHYLIHLKSVHEERDMEHYEPISRVDLPDRLNGWYRWCGFCGSEDCFARWKDRIDHIGRHFKHGKDMRHWQDMEPRAADLP</sequence>
<dbReference type="EMBL" id="ML995487">
    <property type="protein sequence ID" value="KAF2141311.1"/>
    <property type="molecule type" value="Genomic_DNA"/>
</dbReference>
<name>A0A6A6BFN8_9PEZI</name>
<dbReference type="GeneID" id="54299638"/>
<dbReference type="InterPro" id="IPR013087">
    <property type="entry name" value="Znf_C2H2_type"/>
</dbReference>
<gene>
    <name evidence="3" type="ORF">K452DRAFT_298701</name>
</gene>
<evidence type="ECO:0000259" key="2">
    <source>
        <dbReference type="PROSITE" id="PS50157"/>
    </source>
</evidence>